<dbReference type="PANTHER" id="PTHR47219:SF9">
    <property type="entry name" value="GTPASE ACTIVATING PROTEIN AND CENTROSOME-ASSOCIATED, ISOFORM B"/>
    <property type="match status" value="1"/>
</dbReference>
<proteinExistence type="predicted"/>
<feature type="region of interest" description="Disordered" evidence="2">
    <location>
        <begin position="851"/>
        <end position="890"/>
    </location>
</feature>
<feature type="coiled-coil region" evidence="1">
    <location>
        <begin position="756"/>
        <end position="790"/>
    </location>
</feature>
<protein>
    <recommendedName>
        <fullName evidence="3">Rab-GAP TBC domain-containing protein</fullName>
    </recommendedName>
</protein>
<comment type="caution">
    <text evidence="4">The sequence shown here is derived from an EMBL/GenBank/DDBJ whole genome shotgun (WGS) entry which is preliminary data.</text>
</comment>
<dbReference type="InterPro" id="IPR000195">
    <property type="entry name" value="Rab-GAP-TBC_dom"/>
</dbReference>
<dbReference type="GO" id="GO:0005096">
    <property type="term" value="F:GTPase activator activity"/>
    <property type="evidence" value="ECO:0007669"/>
    <property type="project" value="TreeGrafter"/>
</dbReference>
<feature type="compositionally biased region" description="Low complexity" evidence="2">
    <location>
        <begin position="864"/>
        <end position="880"/>
    </location>
</feature>
<feature type="domain" description="Rab-GAP TBC" evidence="3">
    <location>
        <begin position="90"/>
        <end position="266"/>
    </location>
</feature>
<dbReference type="InterPro" id="IPR050302">
    <property type="entry name" value="Rab_GAP_TBC_domain"/>
</dbReference>
<reference evidence="4 5" key="1">
    <citation type="submission" date="2016-07" db="EMBL/GenBank/DDBJ databases">
        <title>Pervasive Adenine N6-methylation of Active Genes in Fungi.</title>
        <authorList>
            <consortium name="DOE Joint Genome Institute"/>
            <person name="Mondo S.J."/>
            <person name="Dannebaum R.O."/>
            <person name="Kuo R.C."/>
            <person name="Labutti K."/>
            <person name="Haridas S."/>
            <person name="Kuo A."/>
            <person name="Salamov A."/>
            <person name="Ahrendt S.R."/>
            <person name="Lipzen A."/>
            <person name="Sullivan W."/>
            <person name="Andreopoulos W.B."/>
            <person name="Clum A."/>
            <person name="Lindquist E."/>
            <person name="Daum C."/>
            <person name="Ramamoorthy G.K."/>
            <person name="Gryganskyi A."/>
            <person name="Culley D."/>
            <person name="Magnuson J.K."/>
            <person name="James T.Y."/>
            <person name="O'Malley M.A."/>
            <person name="Stajich J.E."/>
            <person name="Spatafora J.W."/>
            <person name="Visel A."/>
            <person name="Grigoriev I.V."/>
        </authorList>
    </citation>
    <scope>NUCLEOTIDE SEQUENCE [LARGE SCALE GENOMIC DNA]</scope>
    <source>
        <strain evidence="4 5">NRRL 3301</strain>
    </source>
</reference>
<evidence type="ECO:0000313" key="5">
    <source>
        <dbReference type="Proteomes" id="UP000242146"/>
    </source>
</evidence>
<keyword evidence="5" id="KW-1185">Reference proteome</keyword>
<dbReference type="EMBL" id="MCGT01000012">
    <property type="protein sequence ID" value="ORX55099.1"/>
    <property type="molecule type" value="Genomic_DNA"/>
</dbReference>
<feature type="region of interest" description="Disordered" evidence="2">
    <location>
        <begin position="916"/>
        <end position="938"/>
    </location>
</feature>
<keyword evidence="1" id="KW-0175">Coiled coil</keyword>
<dbReference type="InterPro" id="IPR035969">
    <property type="entry name" value="Rab-GAP_TBC_sf"/>
</dbReference>
<name>A0A1X2GJA9_9FUNG</name>
<dbReference type="GO" id="GO:0031267">
    <property type="term" value="F:small GTPase binding"/>
    <property type="evidence" value="ECO:0007669"/>
    <property type="project" value="TreeGrafter"/>
</dbReference>
<feature type="coiled-coil region" evidence="1">
    <location>
        <begin position="414"/>
        <end position="483"/>
    </location>
</feature>
<dbReference type="AlphaFoldDB" id="A0A1X2GJA9"/>
<evidence type="ECO:0000256" key="2">
    <source>
        <dbReference type="SAM" id="MobiDB-lite"/>
    </source>
</evidence>
<sequence>MPDQAIKSIDSSLNFTAIADTLHPKIADNLLLSQLALRKRLHSHEPPPCLPRLQHDNDHSFIFWQQLSQDYELMAQQYPKVLLAQLQHGGIPPFARASVFQAMAHCPHSPLLQTYHDHLPSLPTLFADRISQDLNDLYPLHPQSDVVISVLQVYLLYDPTSTYHPNWLHLLVPLSQYLAPDQTFCVLVRLMDHFGLKAMVTSRVNDTPVQVFDMVLDEHFPLVKQHLLEHHVPLSLFVPTWFAALFHSVLPNNAVARVYDLVFALGALQVCVCMAMALIDRAANHILSQTEPDALLAFLGTPSLFDLYDHPLALDQLVTDTLQWASILPSSKLLHLQSLITAAQPSLPPTTPSPPSAKRESWFWSTLVSPSTPTPAEKKRNRATLATPAILSRPPSSPVAPKQKDPTAILHQQIEDLVHALSQLQRDHRQQSEELMSLKQHDLDTHADRVKLQKRNAAMEKKLKKYKLKITQQQQTIQEHAQLNHDDHYRSFIDSLRLSGSFGSLVANGLAADASPTPALLHQQHLADHTKRAARRHSHQPTASTSKRMSLQDLPGLEPIDDASDECDDQPPASPPKDTVKPNPAPASHPQHTQALQQLSSELTAVKLANYEMGQKYEQLCHKYSDLELDLKRANHHATSQADHIRQLAQALDEHDQFQDSIVHEWSQEQESLLLENEDWMDKALAARKMASDLHMEKLSLAKQVERLEKQIQHLETEKREYLMPRDSFAEDVFATHHLFFGQPAPDAKSSPTQEADEYRQKFVEADLRCRELEKLLAEAKVKIADYEASSDRPSTSTIGSFALSTSTTPASSVCCSPRSSFQQRSASLAAKRSSTLSMLSQHRSSTFTPLLQTASPAPPPLSPTACQPPMSPTNTNTTTHSYQTRLSNESCASSATSVTSLGSKRSSLLLRLSPATFAQSPLTNPTLSEEPEALAAE</sequence>
<dbReference type="SUPFAM" id="SSF47923">
    <property type="entry name" value="Ypt/Rab-GAP domain of gyp1p"/>
    <property type="match status" value="2"/>
</dbReference>
<feature type="compositionally biased region" description="Acidic residues" evidence="2">
    <location>
        <begin position="559"/>
        <end position="569"/>
    </location>
</feature>
<gene>
    <name evidence="4" type="ORF">DM01DRAFT_1407130</name>
</gene>
<feature type="region of interest" description="Disordered" evidence="2">
    <location>
        <begin position="524"/>
        <end position="595"/>
    </location>
</feature>
<evidence type="ECO:0000259" key="3">
    <source>
        <dbReference type="PROSITE" id="PS50086"/>
    </source>
</evidence>
<feature type="compositionally biased region" description="Polar residues" evidence="2">
    <location>
        <begin position="540"/>
        <end position="549"/>
    </location>
</feature>
<evidence type="ECO:0000313" key="4">
    <source>
        <dbReference type="EMBL" id="ORX55099.1"/>
    </source>
</evidence>
<dbReference type="Gene3D" id="1.10.472.80">
    <property type="entry name" value="Ypt/Rab-GAP domain of gyp1p, domain 3"/>
    <property type="match status" value="1"/>
</dbReference>
<dbReference type="PROSITE" id="PS50086">
    <property type="entry name" value="TBC_RABGAP"/>
    <property type="match status" value="1"/>
</dbReference>
<feature type="compositionally biased region" description="Polar residues" evidence="2">
    <location>
        <begin position="917"/>
        <end position="928"/>
    </location>
</feature>
<dbReference type="STRING" id="101127.A0A1X2GJA9"/>
<dbReference type="Pfam" id="PF23436">
    <property type="entry name" value="RabGap-TBC_2"/>
    <property type="match status" value="1"/>
</dbReference>
<accession>A0A1X2GJA9</accession>
<dbReference type="Proteomes" id="UP000242146">
    <property type="component" value="Unassembled WGS sequence"/>
</dbReference>
<feature type="compositionally biased region" description="Polar residues" evidence="2">
    <location>
        <begin position="881"/>
        <end position="890"/>
    </location>
</feature>
<evidence type="ECO:0000256" key="1">
    <source>
        <dbReference type="SAM" id="Coils"/>
    </source>
</evidence>
<feature type="coiled-coil region" evidence="1">
    <location>
        <begin position="691"/>
        <end position="721"/>
    </location>
</feature>
<organism evidence="4 5">
    <name type="scientific">Hesseltinella vesiculosa</name>
    <dbReference type="NCBI Taxonomy" id="101127"/>
    <lineage>
        <taxon>Eukaryota</taxon>
        <taxon>Fungi</taxon>
        <taxon>Fungi incertae sedis</taxon>
        <taxon>Mucoromycota</taxon>
        <taxon>Mucoromycotina</taxon>
        <taxon>Mucoromycetes</taxon>
        <taxon>Mucorales</taxon>
        <taxon>Cunninghamellaceae</taxon>
        <taxon>Hesseltinella</taxon>
    </lineage>
</organism>
<dbReference type="PANTHER" id="PTHR47219">
    <property type="entry name" value="RAB GTPASE-ACTIVATING PROTEIN 1-LIKE"/>
    <property type="match status" value="1"/>
</dbReference>
<dbReference type="OrthoDB" id="2288718at2759"/>
<dbReference type="SMART" id="SM00164">
    <property type="entry name" value="TBC"/>
    <property type="match status" value="1"/>
</dbReference>